<dbReference type="PRINTS" id="PR00370">
    <property type="entry name" value="FMOXYGENASE"/>
</dbReference>
<dbReference type="PIRSF" id="PIRSF000332">
    <property type="entry name" value="FMO"/>
    <property type="match status" value="1"/>
</dbReference>
<dbReference type="Pfam" id="PF00743">
    <property type="entry name" value="FMO-like"/>
    <property type="match status" value="1"/>
</dbReference>
<keyword evidence="7" id="KW-0503">Monooxygenase</keyword>
<dbReference type="RefSeq" id="WP_262872681.1">
    <property type="nucleotide sequence ID" value="NZ_BAABKW010000018.1"/>
</dbReference>
<keyword evidence="3" id="KW-0285">Flavoprotein</keyword>
<evidence type="ECO:0000256" key="4">
    <source>
        <dbReference type="ARBA" id="ARBA00022827"/>
    </source>
</evidence>
<keyword evidence="8" id="KW-1185">Reference proteome</keyword>
<dbReference type="PANTHER" id="PTHR23023">
    <property type="entry name" value="DIMETHYLANILINE MONOOXYGENASE"/>
    <property type="match status" value="1"/>
</dbReference>
<dbReference type="InterPro" id="IPR020946">
    <property type="entry name" value="Flavin_mOase-like"/>
</dbReference>
<proteinExistence type="inferred from homology"/>
<dbReference type="InterPro" id="IPR050346">
    <property type="entry name" value="FMO-like"/>
</dbReference>
<accession>A0ABW2HDD4</accession>
<evidence type="ECO:0000313" key="7">
    <source>
        <dbReference type="EMBL" id="MFC7267751.1"/>
    </source>
</evidence>
<dbReference type="SUPFAM" id="SSF51905">
    <property type="entry name" value="FAD/NAD(P)-binding domain"/>
    <property type="match status" value="2"/>
</dbReference>
<evidence type="ECO:0000256" key="1">
    <source>
        <dbReference type="ARBA" id="ARBA00009183"/>
    </source>
</evidence>
<dbReference type="InterPro" id="IPR000960">
    <property type="entry name" value="Flavin_mOase"/>
</dbReference>
<dbReference type="GO" id="GO:0004497">
    <property type="term" value="F:monooxygenase activity"/>
    <property type="evidence" value="ECO:0007669"/>
    <property type="project" value="UniProtKB-KW"/>
</dbReference>
<comment type="similarity">
    <text evidence="1">Belongs to the FMO family.</text>
</comment>
<dbReference type="EC" id="1.14.13.-" evidence="7"/>
<gene>
    <name evidence="7" type="ORF">ACFQRL_02120</name>
</gene>
<dbReference type="EMBL" id="JBHTBE010000001">
    <property type="protein sequence ID" value="MFC7267751.1"/>
    <property type="molecule type" value="Genomic_DNA"/>
</dbReference>
<protein>
    <submittedName>
        <fullName evidence="7">Flavin-containing monooxygenase</fullName>
        <ecNumber evidence="7">1.14.13.-</ecNumber>
    </submittedName>
</protein>
<name>A0ABW2HDD4_9MICO</name>
<keyword evidence="6 7" id="KW-0560">Oxidoreductase</keyword>
<dbReference type="Proteomes" id="UP001596507">
    <property type="component" value="Unassembled WGS sequence"/>
</dbReference>
<evidence type="ECO:0000256" key="5">
    <source>
        <dbReference type="ARBA" id="ARBA00022857"/>
    </source>
</evidence>
<evidence type="ECO:0000313" key="8">
    <source>
        <dbReference type="Proteomes" id="UP001596507"/>
    </source>
</evidence>
<keyword evidence="4" id="KW-0274">FAD</keyword>
<comment type="caution">
    <text evidence="7">The sequence shown here is derived from an EMBL/GenBank/DDBJ whole genome shotgun (WGS) entry which is preliminary data.</text>
</comment>
<evidence type="ECO:0000256" key="2">
    <source>
        <dbReference type="ARBA" id="ARBA00010139"/>
    </source>
</evidence>
<reference evidence="8" key="1">
    <citation type="journal article" date="2019" name="Int. J. Syst. Evol. Microbiol.">
        <title>The Global Catalogue of Microorganisms (GCM) 10K type strain sequencing project: providing services to taxonomists for standard genome sequencing and annotation.</title>
        <authorList>
            <consortium name="The Broad Institute Genomics Platform"/>
            <consortium name="The Broad Institute Genome Sequencing Center for Infectious Disease"/>
            <person name="Wu L."/>
            <person name="Ma J."/>
        </authorList>
    </citation>
    <scope>NUCLEOTIDE SEQUENCE [LARGE SCALE GENOMIC DNA]</scope>
    <source>
        <strain evidence="8">CGMCC 1.15772</strain>
    </source>
</reference>
<dbReference type="InterPro" id="IPR036188">
    <property type="entry name" value="FAD/NAD-bd_sf"/>
</dbReference>
<evidence type="ECO:0000256" key="6">
    <source>
        <dbReference type="ARBA" id="ARBA00023002"/>
    </source>
</evidence>
<comment type="similarity">
    <text evidence="2">Belongs to the FAD-binding monooxygenase family.</text>
</comment>
<keyword evidence="5" id="KW-0521">NADP</keyword>
<evidence type="ECO:0000256" key="3">
    <source>
        <dbReference type="ARBA" id="ARBA00022630"/>
    </source>
</evidence>
<dbReference type="Gene3D" id="3.50.50.60">
    <property type="entry name" value="FAD/NAD(P)-binding domain"/>
    <property type="match status" value="1"/>
</dbReference>
<sequence length="447" mass="49189">MPQRYAVIGAGPSGLAAARALQKAGIAFDGYEASRGVGGLWDIENPRSTMYESAHLISSRTTTEFAEFPMRSTADYPSHRELIGYFRDYADHFGLTASFRFETKVTRLERTDDGGWMLHAAPSTGSGTGEPVSERYDGVILANGTLAEPFVPDFPGEFTGELLHTSAYKTATQLSGKRVLIIGAGNSGCDIAVDAVHHAASVDMSVRRGYYFVPRYLFGRPSDTLNQGRPLPARIKQFVDTRVLRAFTGDPVRFGFPRPDYRIYESHPIVNTLILNHLGQGDLRIVPDIDRFDGRTVHFRDGSSAEYDTVLLATGYTLDYPFVDRAELNWTGAAPRLFLNVFPPSFNGLYVMGMIEASGIGWQGRYEQAELIAGYLAAVRDDPDAAAAFRARVTGSPWPDLTGGYRYLGLARMSYYVNKDAYRRAVREAASSLAGAGARSIRSPRKK</sequence>
<organism evidence="7 8">
    <name type="scientific">Microbacterium fluvii</name>
    <dbReference type="NCBI Taxonomy" id="415215"/>
    <lineage>
        <taxon>Bacteria</taxon>
        <taxon>Bacillati</taxon>
        <taxon>Actinomycetota</taxon>
        <taxon>Actinomycetes</taxon>
        <taxon>Micrococcales</taxon>
        <taxon>Microbacteriaceae</taxon>
        <taxon>Microbacterium</taxon>
    </lineage>
</organism>